<dbReference type="EMBL" id="JACCEM010000001">
    <property type="protein sequence ID" value="NYT47880.1"/>
    <property type="molecule type" value="Genomic_DNA"/>
</dbReference>
<dbReference type="AlphaFoldDB" id="A0A853FYF9"/>
<sequence length="214" mass="23063">MPSHTSPSPGPNARPRSTWPLYLILALCLAPVVFAVLAYYVPSLGLRPEGTSNYGALVEPQRPMPPAEALPLATLDGSPFDLASLRGHWLLVSADSGACPESCVKKLFILRNSHASQGKNVERLARVWFITDDAPVPAQVLEAYKGTHMLRVDPAKLAAFLAPDAAPGQLEAALQAPMWIIDPLGNLMLRFPADADPISVRDDITKLLKNSRIG</sequence>
<protein>
    <recommendedName>
        <fullName evidence="2">Thioredoxin domain-containing protein</fullName>
    </recommendedName>
</protein>
<accession>A0A853FYF9</accession>
<keyword evidence="1" id="KW-0812">Transmembrane</keyword>
<proteinExistence type="predicted"/>
<dbReference type="SUPFAM" id="SSF52833">
    <property type="entry name" value="Thioredoxin-like"/>
    <property type="match status" value="1"/>
</dbReference>
<dbReference type="RefSeq" id="WP_180152996.1">
    <property type="nucleotide sequence ID" value="NZ_JACCEM010000001.1"/>
</dbReference>
<feature type="domain" description="Thioredoxin" evidence="2">
    <location>
        <begin position="58"/>
        <end position="209"/>
    </location>
</feature>
<gene>
    <name evidence="3" type="ORF">H0A72_01010</name>
</gene>
<dbReference type="Proteomes" id="UP000559809">
    <property type="component" value="Unassembled WGS sequence"/>
</dbReference>
<comment type="caution">
    <text evidence="3">The sequence shown here is derived from an EMBL/GenBank/DDBJ whole genome shotgun (WGS) entry which is preliminary data.</text>
</comment>
<dbReference type="PROSITE" id="PS51352">
    <property type="entry name" value="THIOREDOXIN_2"/>
    <property type="match status" value="1"/>
</dbReference>
<organism evidence="3 4">
    <name type="scientific">Parapusillimonas granuli</name>
    <dbReference type="NCBI Taxonomy" id="380911"/>
    <lineage>
        <taxon>Bacteria</taxon>
        <taxon>Pseudomonadati</taxon>
        <taxon>Pseudomonadota</taxon>
        <taxon>Betaproteobacteria</taxon>
        <taxon>Burkholderiales</taxon>
        <taxon>Alcaligenaceae</taxon>
        <taxon>Parapusillimonas</taxon>
    </lineage>
</organism>
<evidence type="ECO:0000313" key="4">
    <source>
        <dbReference type="Proteomes" id="UP000559809"/>
    </source>
</evidence>
<evidence type="ECO:0000256" key="1">
    <source>
        <dbReference type="SAM" id="Phobius"/>
    </source>
</evidence>
<keyword evidence="1" id="KW-0472">Membrane</keyword>
<evidence type="ECO:0000259" key="2">
    <source>
        <dbReference type="PROSITE" id="PS51352"/>
    </source>
</evidence>
<dbReference type="InterPro" id="IPR013766">
    <property type="entry name" value="Thioredoxin_domain"/>
</dbReference>
<keyword evidence="1" id="KW-1133">Transmembrane helix</keyword>
<name>A0A853FYF9_9BURK</name>
<keyword evidence="4" id="KW-1185">Reference proteome</keyword>
<dbReference type="InterPro" id="IPR036249">
    <property type="entry name" value="Thioredoxin-like_sf"/>
</dbReference>
<reference evidence="3 4" key="1">
    <citation type="submission" date="2020-07" db="EMBL/GenBank/DDBJ databases">
        <title>Taxonomic revisions and descriptions of new bacterial species based on genomic comparisons in the high-G+C-content subgroup of the family Alcaligenaceae.</title>
        <authorList>
            <person name="Szabo A."/>
            <person name="Felfoldi T."/>
        </authorList>
    </citation>
    <scope>NUCLEOTIDE SEQUENCE [LARGE SCALE GENOMIC DNA]</scope>
    <source>
        <strain evidence="3 4">LMG 24012</strain>
    </source>
</reference>
<evidence type="ECO:0000313" key="3">
    <source>
        <dbReference type="EMBL" id="NYT47880.1"/>
    </source>
</evidence>
<feature type="transmembrane region" description="Helical" evidence="1">
    <location>
        <begin position="20"/>
        <end position="41"/>
    </location>
</feature>